<comment type="caution">
    <text evidence="1">The sequence shown here is derived from an EMBL/GenBank/DDBJ whole genome shotgun (WGS) entry which is preliminary data.</text>
</comment>
<sequence length="37" mass="4238">MISAETMFYFSASIRVGRKLASLWNNEFSSNCFSKVD</sequence>
<accession>A0A226WJX8</accession>
<dbReference type="AlphaFoldDB" id="A0A226WJX8"/>
<organism evidence="1 2">
    <name type="scientific">Caballeronia sordidicola</name>
    <name type="common">Burkholderia sordidicola</name>
    <dbReference type="NCBI Taxonomy" id="196367"/>
    <lineage>
        <taxon>Bacteria</taxon>
        <taxon>Pseudomonadati</taxon>
        <taxon>Pseudomonadota</taxon>
        <taxon>Betaproteobacteria</taxon>
        <taxon>Burkholderiales</taxon>
        <taxon>Burkholderiaceae</taxon>
        <taxon>Caballeronia</taxon>
    </lineage>
</organism>
<protein>
    <submittedName>
        <fullName evidence="1">Uncharacterized protein</fullName>
    </submittedName>
</protein>
<gene>
    <name evidence="1" type="ORF">BSU04_46785</name>
</gene>
<reference evidence="2" key="1">
    <citation type="submission" date="2017-01" db="EMBL/GenBank/DDBJ databases">
        <title>Genome Analysis of Deinococcus marmoris KOPRI26562.</title>
        <authorList>
            <person name="Kim J.H."/>
            <person name="Oh H.-M."/>
        </authorList>
    </citation>
    <scope>NUCLEOTIDE SEQUENCE [LARGE SCALE GENOMIC DNA]</scope>
    <source>
        <strain evidence="2">PAMC 26633</strain>
    </source>
</reference>
<evidence type="ECO:0000313" key="2">
    <source>
        <dbReference type="Proteomes" id="UP000214720"/>
    </source>
</evidence>
<dbReference type="Proteomes" id="UP000214720">
    <property type="component" value="Unassembled WGS sequence"/>
</dbReference>
<name>A0A226WJX8_CABSO</name>
<proteinExistence type="predicted"/>
<dbReference type="EMBL" id="MTHB01000305">
    <property type="protein sequence ID" value="OXC71505.1"/>
    <property type="molecule type" value="Genomic_DNA"/>
</dbReference>
<evidence type="ECO:0000313" key="1">
    <source>
        <dbReference type="EMBL" id="OXC71505.1"/>
    </source>
</evidence>